<feature type="non-terminal residue" evidence="1">
    <location>
        <position position="115"/>
    </location>
</feature>
<dbReference type="InterPro" id="IPR012337">
    <property type="entry name" value="RNaseH-like_sf"/>
</dbReference>
<evidence type="ECO:0000313" key="1">
    <source>
        <dbReference type="EMBL" id="CAG8779229.1"/>
    </source>
</evidence>
<proteinExistence type="predicted"/>
<protein>
    <submittedName>
        <fullName evidence="1">13884_t:CDS:1</fullName>
    </submittedName>
</protein>
<reference evidence="1" key="1">
    <citation type="submission" date="2021-06" db="EMBL/GenBank/DDBJ databases">
        <authorList>
            <person name="Kallberg Y."/>
            <person name="Tangrot J."/>
            <person name="Rosling A."/>
        </authorList>
    </citation>
    <scope>NUCLEOTIDE SEQUENCE</scope>
    <source>
        <strain evidence="1">IN212</strain>
    </source>
</reference>
<dbReference type="EMBL" id="CAJVPZ010051562">
    <property type="protein sequence ID" value="CAG8779229.1"/>
    <property type="molecule type" value="Genomic_DNA"/>
</dbReference>
<organism evidence="1 2">
    <name type="scientific">Racocetra fulgida</name>
    <dbReference type="NCBI Taxonomy" id="60492"/>
    <lineage>
        <taxon>Eukaryota</taxon>
        <taxon>Fungi</taxon>
        <taxon>Fungi incertae sedis</taxon>
        <taxon>Mucoromycota</taxon>
        <taxon>Glomeromycotina</taxon>
        <taxon>Glomeromycetes</taxon>
        <taxon>Diversisporales</taxon>
        <taxon>Gigasporaceae</taxon>
        <taxon>Racocetra</taxon>
    </lineage>
</organism>
<dbReference type="Proteomes" id="UP000789396">
    <property type="component" value="Unassembled WGS sequence"/>
</dbReference>
<sequence length="115" mass="13276">VQTNILGNDRLKEILINSEDKVLQNLRKYAQDSSECLLNKITEILDSLQLKCITTSGMIDNGSNIKEKLEQKYSIFKVHCFGYTLQLAINDALKVCDISTRWNSTFYLLKRLQFL</sequence>
<feature type="non-terminal residue" evidence="1">
    <location>
        <position position="1"/>
    </location>
</feature>
<dbReference type="SUPFAM" id="SSF53098">
    <property type="entry name" value="Ribonuclease H-like"/>
    <property type="match status" value="1"/>
</dbReference>
<name>A0A9N9JG61_9GLOM</name>
<gene>
    <name evidence="1" type="ORF">RFULGI_LOCUS15662</name>
</gene>
<dbReference type="AlphaFoldDB" id="A0A9N9JG61"/>
<evidence type="ECO:0000313" key="2">
    <source>
        <dbReference type="Proteomes" id="UP000789396"/>
    </source>
</evidence>
<comment type="caution">
    <text evidence="1">The sequence shown here is derived from an EMBL/GenBank/DDBJ whole genome shotgun (WGS) entry which is preliminary data.</text>
</comment>
<accession>A0A9N9JG61</accession>
<keyword evidence="2" id="KW-1185">Reference proteome</keyword>
<dbReference type="OrthoDB" id="2790258at2759"/>